<name>A0ABZ2LIP1_9BACT</name>
<protein>
    <submittedName>
        <fullName evidence="1">Uncharacterized protein</fullName>
    </submittedName>
</protein>
<dbReference type="Proteomes" id="UP001374803">
    <property type="component" value="Chromosome"/>
</dbReference>
<evidence type="ECO:0000313" key="2">
    <source>
        <dbReference type="Proteomes" id="UP001374803"/>
    </source>
</evidence>
<evidence type="ECO:0000313" key="1">
    <source>
        <dbReference type="EMBL" id="WXB10240.1"/>
    </source>
</evidence>
<keyword evidence="2" id="KW-1185">Reference proteome</keyword>
<sequence length="359" mass="38232">MSEKIVICYRMSAVGARVYLARARELMQRAEALGATLVSWAALSLAFAWDSDAIEEAIHLAITADEDTAPEEETWACGIAQGAMEPLAGSSSSAQRSGLAWGEPLVIALALSRTARGGEVLLHASVRAALEGLLNTQEPRLATEAGVEVLGVPLDMDNPWKRGKGGQVPPSRSMRAVLPLVIPPVTTPLPRSVREAEPEEIETADAESLAARLTQLAKEALLGGDAQSLERWSAGLKATGERDSLANRMHAMARLSRGKVGDALRTLKQARRDADGATPPTPQKRCQAALALGVGLSFAGRFDDALLEGLDALARARETDDDEAVRACLAFLAKLFARVNRSDEAALFRDSVRASRPAI</sequence>
<reference evidence="1" key="1">
    <citation type="submission" date="2021-12" db="EMBL/GenBank/DDBJ databases">
        <title>Discovery of the Pendulisporaceae a myxobacterial family with distinct sporulation behavior and unique specialized metabolism.</title>
        <authorList>
            <person name="Garcia R."/>
            <person name="Popoff A."/>
            <person name="Bader C.D."/>
            <person name="Loehr J."/>
            <person name="Walesch S."/>
            <person name="Walt C."/>
            <person name="Boldt J."/>
            <person name="Bunk B."/>
            <person name="Haeckl F.J.F.P.J."/>
            <person name="Gunesch A.P."/>
            <person name="Birkelbach J."/>
            <person name="Nuebel U."/>
            <person name="Pietschmann T."/>
            <person name="Bach T."/>
            <person name="Mueller R."/>
        </authorList>
    </citation>
    <scope>NUCLEOTIDE SEQUENCE</scope>
    <source>
        <strain evidence="1">MSr11367</strain>
    </source>
</reference>
<organism evidence="1 2">
    <name type="scientific">Pendulispora rubella</name>
    <dbReference type="NCBI Taxonomy" id="2741070"/>
    <lineage>
        <taxon>Bacteria</taxon>
        <taxon>Pseudomonadati</taxon>
        <taxon>Myxococcota</taxon>
        <taxon>Myxococcia</taxon>
        <taxon>Myxococcales</taxon>
        <taxon>Sorangiineae</taxon>
        <taxon>Pendulisporaceae</taxon>
        <taxon>Pendulispora</taxon>
    </lineage>
</organism>
<proteinExistence type="predicted"/>
<accession>A0ABZ2LIP1</accession>
<gene>
    <name evidence="1" type="ORF">LVJ94_23800</name>
</gene>
<dbReference type="EMBL" id="CP089983">
    <property type="protein sequence ID" value="WXB10240.1"/>
    <property type="molecule type" value="Genomic_DNA"/>
</dbReference>
<dbReference type="RefSeq" id="WP_394839917.1">
    <property type="nucleotide sequence ID" value="NZ_CP089929.1"/>
</dbReference>